<evidence type="ECO:0000313" key="3">
    <source>
        <dbReference type="Proteomes" id="UP000060630"/>
    </source>
</evidence>
<evidence type="ECO:0000256" key="1">
    <source>
        <dbReference type="SAM" id="MobiDB-lite"/>
    </source>
</evidence>
<dbReference type="RefSeq" id="WP_060192594.1">
    <property type="nucleotide sequence ID" value="NZ_LPHD01000049.1"/>
</dbReference>
<feature type="region of interest" description="Disordered" evidence="1">
    <location>
        <begin position="274"/>
        <end position="293"/>
    </location>
</feature>
<protein>
    <submittedName>
        <fullName evidence="2">Uncharacterized protein</fullName>
    </submittedName>
</protein>
<evidence type="ECO:0000313" key="2">
    <source>
        <dbReference type="EMBL" id="KWA84196.1"/>
    </source>
</evidence>
<dbReference type="EMBL" id="LPHD01000049">
    <property type="protein sequence ID" value="KWA84196.1"/>
    <property type="molecule type" value="Genomic_DNA"/>
</dbReference>
<organism evidence="2 3">
    <name type="scientific">Burkholderia ubonensis</name>
    <dbReference type="NCBI Taxonomy" id="101571"/>
    <lineage>
        <taxon>Bacteria</taxon>
        <taxon>Pseudomonadati</taxon>
        <taxon>Pseudomonadota</taxon>
        <taxon>Betaproteobacteria</taxon>
        <taxon>Burkholderiales</taxon>
        <taxon>Burkholderiaceae</taxon>
        <taxon>Burkholderia</taxon>
        <taxon>Burkholderia cepacia complex</taxon>
    </lineage>
</organism>
<sequence>MADAHRDLLPAVTGPFPANSLLLLHLALQWWQLRGFQYVDLPWMVPTNYADAHRPDFCRDVPTLHGSFVGSGEQSFLMLHEEDRLPAGAPGYIGWTPCLRDEVLDETHQHGFMKAEWFVPLTEADISQWRRLVLDLMGAQESMFRAVALAGIGVPRVGMLFVYEQSGPEQIDLVLNGLEVGSYGLRRFNGRPYLYGTALALPRFTQALERGAALVETNPAQESLNLTGENIDQDLEALGMQLQQSSCSTPPRASRLDRSKLTLRDVGAEERLSNAKNRLARGSAAELPTKHFD</sequence>
<comment type="caution">
    <text evidence="2">The sequence shown here is derived from an EMBL/GenBank/DDBJ whole genome shotgun (WGS) entry which is preliminary data.</text>
</comment>
<dbReference type="Proteomes" id="UP000060630">
    <property type="component" value="Unassembled WGS sequence"/>
</dbReference>
<reference evidence="2 3" key="1">
    <citation type="submission" date="2015-11" db="EMBL/GenBank/DDBJ databases">
        <title>Expanding the genomic diversity of Burkholderia species for the development of highly accurate diagnostics.</title>
        <authorList>
            <person name="Sahl J."/>
            <person name="Keim P."/>
            <person name="Wagner D."/>
        </authorList>
    </citation>
    <scope>NUCLEOTIDE SEQUENCE [LARGE SCALE GENOMIC DNA]</scope>
    <source>
        <strain evidence="2 3">MSMB2087WGS</strain>
    </source>
</reference>
<proteinExistence type="predicted"/>
<name>A0A119HFN9_9BURK</name>
<dbReference type="AlphaFoldDB" id="A0A119HFN9"/>
<gene>
    <name evidence="2" type="ORF">WL29_22815</name>
</gene>
<accession>A0A119HFN9</accession>